<evidence type="ECO:0000313" key="4">
    <source>
        <dbReference type="Proteomes" id="UP001229651"/>
    </source>
</evidence>
<accession>A0ABU0ERP4</accession>
<evidence type="ECO:0000256" key="2">
    <source>
        <dbReference type="SAM" id="Phobius"/>
    </source>
</evidence>
<protein>
    <submittedName>
        <fullName evidence="3">Flagellar motility protein MotE (MotC chaperone)</fullName>
    </submittedName>
</protein>
<dbReference type="RefSeq" id="WP_306990568.1">
    <property type="nucleotide sequence ID" value="NZ_JAUSUT010000001.1"/>
</dbReference>
<keyword evidence="1" id="KW-0175">Coiled coil</keyword>
<keyword evidence="2" id="KW-0812">Transmembrane</keyword>
<keyword evidence="3" id="KW-0969">Cilium</keyword>
<name>A0ABU0ERP4_9PSEU</name>
<dbReference type="EMBL" id="JAUSUT010000001">
    <property type="protein sequence ID" value="MDQ0377954.1"/>
    <property type="molecule type" value="Genomic_DNA"/>
</dbReference>
<keyword evidence="2" id="KW-0472">Membrane</keyword>
<organism evidence="3 4">
    <name type="scientific">Amycolatopsis thermophila</name>
    <dbReference type="NCBI Taxonomy" id="206084"/>
    <lineage>
        <taxon>Bacteria</taxon>
        <taxon>Bacillati</taxon>
        <taxon>Actinomycetota</taxon>
        <taxon>Actinomycetes</taxon>
        <taxon>Pseudonocardiales</taxon>
        <taxon>Pseudonocardiaceae</taxon>
        <taxon>Amycolatopsis</taxon>
    </lineage>
</organism>
<proteinExistence type="predicted"/>
<keyword evidence="3" id="KW-0966">Cell projection</keyword>
<keyword evidence="4" id="KW-1185">Reference proteome</keyword>
<keyword evidence="3" id="KW-0282">Flagellum</keyword>
<reference evidence="3 4" key="1">
    <citation type="submission" date="2023-07" db="EMBL/GenBank/DDBJ databases">
        <title>Sequencing the genomes of 1000 actinobacteria strains.</title>
        <authorList>
            <person name="Klenk H.-P."/>
        </authorList>
    </citation>
    <scope>NUCLEOTIDE SEQUENCE [LARGE SCALE GENOMIC DNA]</scope>
    <source>
        <strain evidence="3 4">DSM 45805</strain>
    </source>
</reference>
<dbReference type="Proteomes" id="UP001229651">
    <property type="component" value="Unassembled WGS sequence"/>
</dbReference>
<comment type="caution">
    <text evidence="3">The sequence shown here is derived from an EMBL/GenBank/DDBJ whole genome shotgun (WGS) entry which is preliminary data.</text>
</comment>
<feature type="coiled-coil region" evidence="1">
    <location>
        <begin position="55"/>
        <end position="103"/>
    </location>
</feature>
<gene>
    <name evidence="3" type="ORF">FB470_001948</name>
</gene>
<feature type="transmembrane region" description="Helical" evidence="2">
    <location>
        <begin position="12"/>
        <end position="30"/>
    </location>
</feature>
<sequence>MDLSDLGPLPTYGGAGILLVIIAVLTRLWLTGEKRHADEINRMREAHAAEFARINDAHDAELAEVKADVAELREKYDALDKRFDDERELRRRTEDQLAAALRQIRPPDA</sequence>
<evidence type="ECO:0000256" key="1">
    <source>
        <dbReference type="SAM" id="Coils"/>
    </source>
</evidence>
<evidence type="ECO:0000313" key="3">
    <source>
        <dbReference type="EMBL" id="MDQ0377954.1"/>
    </source>
</evidence>
<keyword evidence="2" id="KW-1133">Transmembrane helix</keyword>